<gene>
    <name evidence="1" type="ORF">AMECASPLE_000919</name>
</gene>
<accession>A0ABV0ZUZ2</accession>
<name>A0ABV0ZUZ2_9TELE</name>
<dbReference type="Proteomes" id="UP001469553">
    <property type="component" value="Unassembled WGS sequence"/>
</dbReference>
<organism evidence="1 2">
    <name type="scientific">Ameca splendens</name>
    <dbReference type="NCBI Taxonomy" id="208324"/>
    <lineage>
        <taxon>Eukaryota</taxon>
        <taxon>Metazoa</taxon>
        <taxon>Chordata</taxon>
        <taxon>Craniata</taxon>
        <taxon>Vertebrata</taxon>
        <taxon>Euteleostomi</taxon>
        <taxon>Actinopterygii</taxon>
        <taxon>Neopterygii</taxon>
        <taxon>Teleostei</taxon>
        <taxon>Neoteleostei</taxon>
        <taxon>Acanthomorphata</taxon>
        <taxon>Ovalentaria</taxon>
        <taxon>Atherinomorphae</taxon>
        <taxon>Cyprinodontiformes</taxon>
        <taxon>Goodeidae</taxon>
        <taxon>Ameca</taxon>
    </lineage>
</organism>
<dbReference type="EMBL" id="JAHRIP010075263">
    <property type="protein sequence ID" value="MEQ2309647.1"/>
    <property type="molecule type" value="Genomic_DNA"/>
</dbReference>
<evidence type="ECO:0000313" key="1">
    <source>
        <dbReference type="EMBL" id="MEQ2309647.1"/>
    </source>
</evidence>
<reference evidence="1 2" key="1">
    <citation type="submission" date="2021-06" db="EMBL/GenBank/DDBJ databases">
        <authorList>
            <person name="Palmer J.M."/>
        </authorList>
    </citation>
    <scope>NUCLEOTIDE SEQUENCE [LARGE SCALE GENOMIC DNA]</scope>
    <source>
        <strain evidence="1 2">AS_MEX2019</strain>
        <tissue evidence="1">Muscle</tissue>
    </source>
</reference>
<keyword evidence="2" id="KW-1185">Reference proteome</keyword>
<sequence>MDILAQSSGCNKERKVVVFFFFFFPYRRWLAAAETGRGRVLYPGVQFPCYLSHCFFPHCSGVQLGQSEHKKGPGAQSTLKNLASSLDSETVAQHVSYLTPRRYKYRHVLLVFHVCQQEESHCTQV</sequence>
<comment type="caution">
    <text evidence="1">The sequence shown here is derived from an EMBL/GenBank/DDBJ whole genome shotgun (WGS) entry which is preliminary data.</text>
</comment>
<protein>
    <submittedName>
        <fullName evidence="1">Uncharacterized protein</fullName>
    </submittedName>
</protein>
<proteinExistence type="predicted"/>
<evidence type="ECO:0000313" key="2">
    <source>
        <dbReference type="Proteomes" id="UP001469553"/>
    </source>
</evidence>